<evidence type="ECO:0000256" key="1">
    <source>
        <dbReference type="ARBA" id="ARBA00023015"/>
    </source>
</evidence>
<dbReference type="GO" id="GO:0005829">
    <property type="term" value="C:cytosol"/>
    <property type="evidence" value="ECO:0007669"/>
    <property type="project" value="TreeGrafter"/>
</dbReference>
<dbReference type="SUPFAM" id="SSF46689">
    <property type="entry name" value="Homeodomain-like"/>
    <property type="match status" value="1"/>
</dbReference>
<keyword evidence="1" id="KW-0805">Transcription regulation</keyword>
<organism evidence="5 6">
    <name type="scientific">Photobacterium rosenbergii</name>
    <dbReference type="NCBI Taxonomy" id="294936"/>
    <lineage>
        <taxon>Bacteria</taxon>
        <taxon>Pseudomonadati</taxon>
        <taxon>Pseudomonadota</taxon>
        <taxon>Gammaproteobacteria</taxon>
        <taxon>Vibrionales</taxon>
        <taxon>Vibrionaceae</taxon>
        <taxon>Photobacterium</taxon>
    </lineage>
</organism>
<dbReference type="PROSITE" id="PS00041">
    <property type="entry name" value="HTH_ARAC_FAMILY_1"/>
    <property type="match status" value="1"/>
</dbReference>
<protein>
    <recommendedName>
        <fullName evidence="4">HTH araC/xylS-type domain-containing protein</fullName>
    </recommendedName>
</protein>
<dbReference type="SMART" id="SM00342">
    <property type="entry name" value="HTH_ARAC"/>
    <property type="match status" value="1"/>
</dbReference>
<evidence type="ECO:0000259" key="4">
    <source>
        <dbReference type="PROSITE" id="PS01124"/>
    </source>
</evidence>
<dbReference type="InterPro" id="IPR032687">
    <property type="entry name" value="AraC-type_N"/>
</dbReference>
<gene>
    <name evidence="5" type="ORF">C9J01_09555</name>
</gene>
<keyword evidence="2" id="KW-0238">DNA-binding</keyword>
<dbReference type="InterPro" id="IPR009057">
    <property type="entry name" value="Homeodomain-like_sf"/>
</dbReference>
<name>A0A2T3NI02_9GAMM</name>
<accession>A0A2T3NI02</accession>
<keyword evidence="3" id="KW-0804">Transcription</keyword>
<dbReference type="Pfam" id="PF12833">
    <property type="entry name" value="HTH_18"/>
    <property type="match status" value="1"/>
</dbReference>
<dbReference type="PROSITE" id="PS01124">
    <property type="entry name" value="HTH_ARAC_FAMILY_2"/>
    <property type="match status" value="1"/>
</dbReference>
<evidence type="ECO:0000313" key="6">
    <source>
        <dbReference type="Proteomes" id="UP000241346"/>
    </source>
</evidence>
<feature type="domain" description="HTH araC/xylS-type" evidence="4">
    <location>
        <begin position="249"/>
        <end position="346"/>
    </location>
</feature>
<dbReference type="InterPro" id="IPR018060">
    <property type="entry name" value="HTH_AraC"/>
</dbReference>
<dbReference type="Pfam" id="PF12625">
    <property type="entry name" value="Arabinose_bd"/>
    <property type="match status" value="1"/>
</dbReference>
<dbReference type="GO" id="GO:0000976">
    <property type="term" value="F:transcription cis-regulatory region binding"/>
    <property type="evidence" value="ECO:0007669"/>
    <property type="project" value="TreeGrafter"/>
</dbReference>
<evidence type="ECO:0000313" key="5">
    <source>
        <dbReference type="EMBL" id="PSW14655.1"/>
    </source>
</evidence>
<dbReference type="AlphaFoldDB" id="A0A2T3NI02"/>
<dbReference type="Gene3D" id="1.10.10.60">
    <property type="entry name" value="Homeodomain-like"/>
    <property type="match status" value="1"/>
</dbReference>
<dbReference type="PANTHER" id="PTHR47894">
    <property type="entry name" value="HTH-TYPE TRANSCRIPTIONAL REGULATOR GADX"/>
    <property type="match status" value="1"/>
</dbReference>
<evidence type="ECO:0000256" key="2">
    <source>
        <dbReference type="ARBA" id="ARBA00023125"/>
    </source>
</evidence>
<dbReference type="PANTHER" id="PTHR47894:SF1">
    <property type="entry name" value="HTH-TYPE TRANSCRIPTIONAL REGULATOR VQSM"/>
    <property type="match status" value="1"/>
</dbReference>
<dbReference type="GO" id="GO:0003700">
    <property type="term" value="F:DNA-binding transcription factor activity"/>
    <property type="evidence" value="ECO:0007669"/>
    <property type="project" value="InterPro"/>
</dbReference>
<proteinExistence type="predicted"/>
<dbReference type="InterPro" id="IPR018062">
    <property type="entry name" value="HTH_AraC-typ_CS"/>
</dbReference>
<evidence type="ECO:0000256" key="3">
    <source>
        <dbReference type="ARBA" id="ARBA00023163"/>
    </source>
</evidence>
<reference evidence="5 6" key="1">
    <citation type="submission" date="2018-03" db="EMBL/GenBank/DDBJ databases">
        <title>Whole genome sequencing of Histamine producing bacteria.</title>
        <authorList>
            <person name="Butler K."/>
        </authorList>
    </citation>
    <scope>NUCLEOTIDE SEQUENCE [LARGE SCALE GENOMIC DNA]</scope>
    <source>
        <strain evidence="5 6">DSM 19138</strain>
    </source>
</reference>
<dbReference type="Proteomes" id="UP000241346">
    <property type="component" value="Unassembled WGS sequence"/>
</dbReference>
<comment type="caution">
    <text evidence="5">The sequence shown here is derived from an EMBL/GenBank/DDBJ whole genome shotgun (WGS) entry which is preliminary data.</text>
</comment>
<sequence length="347" mass="38371">MGSTTSISWNWIEKTMRTITSVRLICDAAKGKGISVADCLRDTGLSESEIGHDDLTLTVEQEIAVIQNYVSLSGGQVGLGAEIGFQMHVNVFGIWGFAILTSPTMRAAFLTAIDYVKLSFVLAKLSFAETETVGVLTFDMSELPKAIEPFVLERHTVVTLNFLKESLPESALADIYLKTTLSDPDYLASIEKVLGIKVKGGSDSHSLVIPKQWLDLPLPKSDPVTLRFCLEQCDTIVAKEADEENQWTEKVKQVVLEDIAEEKTLNAVAEKLSMTERTLRRRLNDEGTTYRELYANTRLTVAKELLEASCLNVDTVSWRVGYAEPASFVRAFIKKFGFSPGSIKKAC</sequence>
<dbReference type="EMBL" id="PYMB01000002">
    <property type="protein sequence ID" value="PSW14655.1"/>
    <property type="molecule type" value="Genomic_DNA"/>
</dbReference>